<accession>A0AAQ4E3A7</accession>
<feature type="compositionally biased region" description="Basic and acidic residues" evidence="1">
    <location>
        <begin position="362"/>
        <end position="380"/>
    </location>
</feature>
<dbReference type="AlphaFoldDB" id="A0AAQ4E3A7"/>
<proteinExistence type="predicted"/>
<evidence type="ECO:0000313" key="2">
    <source>
        <dbReference type="EMBL" id="KAK8769187.1"/>
    </source>
</evidence>
<gene>
    <name evidence="2" type="ORF">V5799_014349</name>
</gene>
<dbReference type="EMBL" id="JARKHS020022971">
    <property type="protein sequence ID" value="KAK8769187.1"/>
    <property type="molecule type" value="Genomic_DNA"/>
</dbReference>
<reference evidence="2 3" key="1">
    <citation type="journal article" date="2023" name="Arcadia Sci">
        <title>De novo assembly of a long-read Amblyomma americanum tick genome.</title>
        <authorList>
            <person name="Chou S."/>
            <person name="Poskanzer K.E."/>
            <person name="Rollins M."/>
            <person name="Thuy-Boun P.S."/>
        </authorList>
    </citation>
    <scope>NUCLEOTIDE SEQUENCE [LARGE SCALE GENOMIC DNA]</scope>
    <source>
        <strain evidence="2">F_SG_1</strain>
        <tissue evidence="2">Salivary glands</tissue>
    </source>
</reference>
<feature type="compositionally biased region" description="Basic and acidic residues" evidence="1">
    <location>
        <begin position="66"/>
        <end position="102"/>
    </location>
</feature>
<sequence>MPEEEEDDDKKGGKDKKAGKDDKKGGKDDKKGGKDDKKAGKDDKKGKDKSPKSPKSPGKGSAKGSPKGEKKAPDASKEKVEKSEEPSEKTEELKAKSYEKVKKPMGPYRAPPPSDTMLKAMAESGPVYAERFYNDSYEDDQEGRNYVEVQMYERRSGTNISEGGARAPRGGQTFYVDVPPPRPPRPPPFDEYYDERQHSRRDRMERPSMSQQQMMYFDDGGTMSHRQEASFYDYQDQIPPAGPIPHQESRRPIVLPPTTVVVNLSEGGAPTAGGASMAGARASGYDMPQRQQSLRASMRSHEELRTPHHRQQSDMHVRNAPPMTTQLTQQLRDIAKQNQRPMDDNVVSSTERVIYEVIRKMESTESSEGAEHVERFERLQRPGPRVSAV</sequence>
<feature type="compositionally biased region" description="Basic and acidic residues" evidence="1">
    <location>
        <begin position="194"/>
        <end position="206"/>
    </location>
</feature>
<feature type="compositionally biased region" description="Basic and acidic residues" evidence="1">
    <location>
        <begin position="9"/>
        <end position="51"/>
    </location>
</feature>
<protein>
    <submittedName>
        <fullName evidence="2">Uncharacterized protein</fullName>
    </submittedName>
</protein>
<keyword evidence="3" id="KW-1185">Reference proteome</keyword>
<feature type="region of interest" description="Disordered" evidence="1">
    <location>
        <begin position="1"/>
        <end position="118"/>
    </location>
</feature>
<evidence type="ECO:0000256" key="1">
    <source>
        <dbReference type="SAM" id="MobiDB-lite"/>
    </source>
</evidence>
<comment type="caution">
    <text evidence="2">The sequence shown here is derived from an EMBL/GenBank/DDBJ whole genome shotgun (WGS) entry which is preliminary data.</text>
</comment>
<dbReference type="Proteomes" id="UP001321473">
    <property type="component" value="Unassembled WGS sequence"/>
</dbReference>
<feature type="compositionally biased region" description="Low complexity" evidence="1">
    <location>
        <begin position="53"/>
        <end position="65"/>
    </location>
</feature>
<organism evidence="2 3">
    <name type="scientific">Amblyomma americanum</name>
    <name type="common">Lone star tick</name>
    <dbReference type="NCBI Taxonomy" id="6943"/>
    <lineage>
        <taxon>Eukaryota</taxon>
        <taxon>Metazoa</taxon>
        <taxon>Ecdysozoa</taxon>
        <taxon>Arthropoda</taxon>
        <taxon>Chelicerata</taxon>
        <taxon>Arachnida</taxon>
        <taxon>Acari</taxon>
        <taxon>Parasitiformes</taxon>
        <taxon>Ixodida</taxon>
        <taxon>Ixodoidea</taxon>
        <taxon>Ixodidae</taxon>
        <taxon>Amblyomminae</taxon>
        <taxon>Amblyomma</taxon>
    </lineage>
</organism>
<feature type="region of interest" description="Disordered" evidence="1">
    <location>
        <begin position="155"/>
        <end position="209"/>
    </location>
</feature>
<feature type="region of interest" description="Disordered" evidence="1">
    <location>
        <begin position="362"/>
        <end position="389"/>
    </location>
</feature>
<feature type="compositionally biased region" description="Pro residues" evidence="1">
    <location>
        <begin position="178"/>
        <end position="189"/>
    </location>
</feature>
<evidence type="ECO:0000313" key="3">
    <source>
        <dbReference type="Proteomes" id="UP001321473"/>
    </source>
</evidence>
<name>A0AAQ4E3A7_AMBAM</name>